<keyword evidence="1" id="KW-0732">Signal</keyword>
<evidence type="ECO:0000313" key="3">
    <source>
        <dbReference type="Proteomes" id="UP000586918"/>
    </source>
</evidence>
<dbReference type="InterPro" id="IPR022121">
    <property type="entry name" value="Peptidase_M73_camelysin"/>
</dbReference>
<evidence type="ECO:0008006" key="4">
    <source>
        <dbReference type="Google" id="ProtNLM"/>
    </source>
</evidence>
<sequence length="202" mass="20178">MSILQKNKKVAAGIGVTALAAATIALGTGTYAAFQDTEVGPGGTLAAGTLDLVVGGTGTETLFSATNVQPGQAVPQKTLTITNSGSVNGSLSGIVTIDGSDTSCTEPEQAEVGNACSPNGNLQDQLIVTVKGEGLPTQGVTVPLPELTSFPLPGALPLDAGATATYTFDFLLPHLPGTANNKVQSDSLTISTTLNLTQAPTP</sequence>
<comment type="caution">
    <text evidence="2">The sequence shown here is derived from an EMBL/GenBank/DDBJ whole genome shotgun (WGS) entry which is preliminary data.</text>
</comment>
<evidence type="ECO:0000256" key="1">
    <source>
        <dbReference type="SAM" id="SignalP"/>
    </source>
</evidence>
<accession>A0A848DJT4</accession>
<gene>
    <name evidence="2" type="ORF">HF519_15645</name>
</gene>
<keyword evidence="3" id="KW-1185">Reference proteome</keyword>
<evidence type="ECO:0000313" key="2">
    <source>
        <dbReference type="EMBL" id="NMH92980.1"/>
    </source>
</evidence>
<feature type="signal peptide" evidence="1">
    <location>
        <begin position="1"/>
        <end position="27"/>
    </location>
</feature>
<reference evidence="2 3" key="1">
    <citation type="submission" date="2020-04" db="EMBL/GenBank/DDBJ databases">
        <authorList>
            <person name="Klaysubun C."/>
            <person name="Duangmal K."/>
            <person name="Lipun K."/>
        </authorList>
    </citation>
    <scope>NUCLEOTIDE SEQUENCE [LARGE SCALE GENOMIC DNA]</scope>
    <source>
        <strain evidence="2 3">DSM 45300</strain>
    </source>
</reference>
<dbReference type="AlphaFoldDB" id="A0A848DJT4"/>
<dbReference type="RefSeq" id="WP_169413684.1">
    <property type="nucleotide sequence ID" value="NZ_JAAXKZ010000053.1"/>
</dbReference>
<organism evidence="2 3">
    <name type="scientific">Pseudonocardia bannensis</name>
    <dbReference type="NCBI Taxonomy" id="630973"/>
    <lineage>
        <taxon>Bacteria</taxon>
        <taxon>Bacillati</taxon>
        <taxon>Actinomycetota</taxon>
        <taxon>Actinomycetes</taxon>
        <taxon>Pseudonocardiales</taxon>
        <taxon>Pseudonocardiaceae</taxon>
        <taxon>Pseudonocardia</taxon>
    </lineage>
</organism>
<protein>
    <recommendedName>
        <fullName evidence="4">Camelysin-like metallo-endopeptidase</fullName>
    </recommendedName>
</protein>
<proteinExistence type="predicted"/>
<name>A0A848DJT4_9PSEU</name>
<feature type="chain" id="PRO_5039258053" description="Camelysin-like metallo-endopeptidase" evidence="1">
    <location>
        <begin position="28"/>
        <end position="202"/>
    </location>
</feature>
<dbReference type="EMBL" id="JAAXKZ010000053">
    <property type="protein sequence ID" value="NMH92980.1"/>
    <property type="molecule type" value="Genomic_DNA"/>
</dbReference>
<dbReference type="Pfam" id="PF12389">
    <property type="entry name" value="Peptidase_M73"/>
    <property type="match status" value="1"/>
</dbReference>
<dbReference type="Proteomes" id="UP000586918">
    <property type="component" value="Unassembled WGS sequence"/>
</dbReference>